<protein>
    <submittedName>
        <fullName evidence="2">Folate family ECF transporter S component</fullName>
    </submittedName>
</protein>
<dbReference type="InterPro" id="IPR024529">
    <property type="entry name" value="ECF_trnsprt_substrate-spec"/>
</dbReference>
<dbReference type="AlphaFoldDB" id="A0A3E3I1K2"/>
<dbReference type="RefSeq" id="WP_117531936.1">
    <property type="nucleotide sequence ID" value="NZ_QVLU01000071.1"/>
</dbReference>
<feature type="transmembrane region" description="Helical" evidence="1">
    <location>
        <begin position="87"/>
        <end position="106"/>
    </location>
</feature>
<dbReference type="NCBIfam" id="TIGR04518">
    <property type="entry name" value="ECF_S_folT_fam"/>
    <property type="match status" value="1"/>
</dbReference>
<dbReference type="InterPro" id="IPR030949">
    <property type="entry name" value="ECF_S_folate_fam"/>
</dbReference>
<dbReference type="Pfam" id="PF12822">
    <property type="entry name" value="ECF_trnsprt"/>
    <property type="match status" value="1"/>
</dbReference>
<reference evidence="2 3" key="1">
    <citation type="submission" date="2018-08" db="EMBL/GenBank/DDBJ databases">
        <title>A genome reference for cultivated species of the human gut microbiota.</title>
        <authorList>
            <person name="Zou Y."/>
            <person name="Xue W."/>
            <person name="Luo G."/>
        </authorList>
    </citation>
    <scope>NUCLEOTIDE SEQUENCE [LARGE SCALE GENOMIC DNA]</scope>
    <source>
        <strain evidence="2 3">AF26-4BH</strain>
    </source>
</reference>
<keyword evidence="1" id="KW-0472">Membrane</keyword>
<proteinExistence type="predicted"/>
<accession>A0A3E3I1K2</accession>
<organism evidence="2 3">
    <name type="scientific">Eisenbergiella massiliensis</name>
    <dbReference type="NCBI Taxonomy" id="1720294"/>
    <lineage>
        <taxon>Bacteria</taxon>
        <taxon>Bacillati</taxon>
        <taxon>Bacillota</taxon>
        <taxon>Clostridia</taxon>
        <taxon>Lachnospirales</taxon>
        <taxon>Lachnospiraceae</taxon>
        <taxon>Eisenbergiella</taxon>
    </lineage>
</organism>
<dbReference type="Proteomes" id="UP000261166">
    <property type="component" value="Unassembled WGS sequence"/>
</dbReference>
<keyword evidence="1" id="KW-1133">Transmembrane helix</keyword>
<dbReference type="GO" id="GO:0022857">
    <property type="term" value="F:transmembrane transporter activity"/>
    <property type="evidence" value="ECO:0007669"/>
    <property type="project" value="InterPro"/>
</dbReference>
<dbReference type="Gene3D" id="1.10.1760.20">
    <property type="match status" value="1"/>
</dbReference>
<keyword evidence="1" id="KW-0812">Transmembrane</keyword>
<gene>
    <name evidence="2" type="ORF">DWY69_31175</name>
</gene>
<feature type="transmembrane region" description="Helical" evidence="1">
    <location>
        <begin position="112"/>
        <end position="135"/>
    </location>
</feature>
<dbReference type="EMBL" id="QVLU01000071">
    <property type="protein sequence ID" value="RGE58438.1"/>
    <property type="molecule type" value="Genomic_DNA"/>
</dbReference>
<name>A0A3E3I1K2_9FIRM</name>
<sequence>MKKMAALFTESMREFRNIRTITACGLFAALALILNSFTVQIGNYLKIGVSGLPNEMVDVLFGPAVGSLFAAAMDILKLLLYPTGAWIPGLTLNCLLAGLIYGFFLYRKPTNFWRILAAELTVALLVNVLLGTFWLSQVYGKAFMVMLPARLIKNVIKAPVDSIILYLVMTALERAGVFRMLKIFRPGKSGVWRQEKISGFDKK</sequence>
<dbReference type="OrthoDB" id="4624at2"/>
<evidence type="ECO:0000313" key="2">
    <source>
        <dbReference type="EMBL" id="RGE58438.1"/>
    </source>
</evidence>
<comment type="caution">
    <text evidence="2">The sequence shown here is derived from an EMBL/GenBank/DDBJ whole genome shotgun (WGS) entry which is preliminary data.</text>
</comment>
<evidence type="ECO:0000256" key="1">
    <source>
        <dbReference type="SAM" id="Phobius"/>
    </source>
</evidence>
<evidence type="ECO:0000313" key="3">
    <source>
        <dbReference type="Proteomes" id="UP000261166"/>
    </source>
</evidence>